<gene>
    <name evidence="1" type="ORF">ACFQ3C_00095</name>
</gene>
<keyword evidence="2" id="KW-1185">Reference proteome</keyword>
<sequence length="122" mass="14058">MRIYNEGTSEMRGIDGSHEMHADLAARRRLLLLAYRRYMEADRCWSVAIEDMKTWFPTEGASRLSRIGHPGSPIRLLYEQREKAISRLETARIKLEVGKRRLAEQRGRTGTRTILLLTAASD</sequence>
<dbReference type="RefSeq" id="WP_380787970.1">
    <property type="nucleotide sequence ID" value="NZ_JBHTKR010000001.1"/>
</dbReference>
<comment type="caution">
    <text evidence="1">The sequence shown here is derived from an EMBL/GenBank/DDBJ whole genome shotgun (WGS) entry which is preliminary data.</text>
</comment>
<dbReference type="Proteomes" id="UP001597151">
    <property type="component" value="Unassembled WGS sequence"/>
</dbReference>
<evidence type="ECO:0000313" key="1">
    <source>
        <dbReference type="EMBL" id="MFD1193066.1"/>
    </source>
</evidence>
<evidence type="ECO:0000313" key="2">
    <source>
        <dbReference type="Proteomes" id="UP001597151"/>
    </source>
</evidence>
<protein>
    <recommendedName>
        <fullName evidence="3">Transposase</fullName>
    </recommendedName>
</protein>
<name>A0ABW3T9I5_9RHOB</name>
<reference evidence="2" key="1">
    <citation type="journal article" date="2019" name="Int. J. Syst. Evol. Microbiol.">
        <title>The Global Catalogue of Microorganisms (GCM) 10K type strain sequencing project: providing services to taxonomists for standard genome sequencing and annotation.</title>
        <authorList>
            <consortium name="The Broad Institute Genomics Platform"/>
            <consortium name="The Broad Institute Genome Sequencing Center for Infectious Disease"/>
            <person name="Wu L."/>
            <person name="Ma J."/>
        </authorList>
    </citation>
    <scope>NUCLEOTIDE SEQUENCE [LARGE SCALE GENOMIC DNA]</scope>
    <source>
        <strain evidence="2">CCUG 55328</strain>
    </source>
</reference>
<accession>A0ABW3T9I5</accession>
<evidence type="ECO:0008006" key="3">
    <source>
        <dbReference type="Google" id="ProtNLM"/>
    </source>
</evidence>
<proteinExistence type="predicted"/>
<dbReference type="EMBL" id="JBHTKR010000001">
    <property type="protein sequence ID" value="MFD1193066.1"/>
    <property type="molecule type" value="Genomic_DNA"/>
</dbReference>
<organism evidence="1 2">
    <name type="scientific">Seohaeicola saemankumensis</name>
    <dbReference type="NCBI Taxonomy" id="481181"/>
    <lineage>
        <taxon>Bacteria</taxon>
        <taxon>Pseudomonadati</taxon>
        <taxon>Pseudomonadota</taxon>
        <taxon>Alphaproteobacteria</taxon>
        <taxon>Rhodobacterales</taxon>
        <taxon>Roseobacteraceae</taxon>
        <taxon>Seohaeicola</taxon>
    </lineage>
</organism>